<evidence type="ECO:0008006" key="4">
    <source>
        <dbReference type="Google" id="ProtNLM"/>
    </source>
</evidence>
<evidence type="ECO:0000313" key="3">
    <source>
        <dbReference type="Proteomes" id="UP000199072"/>
    </source>
</evidence>
<reference evidence="2 3" key="1">
    <citation type="submission" date="2016-10" db="EMBL/GenBank/DDBJ databases">
        <authorList>
            <person name="de Groot N.N."/>
        </authorList>
    </citation>
    <scope>NUCLEOTIDE SEQUENCE [LARGE SCALE GENOMIC DNA]</scope>
    <source>
        <strain evidence="2 3">47C3B</strain>
    </source>
</reference>
<sequence>MKNKWALLSTLIFCICIFCDVNGQTPTSSVTVIRGYVVMQFDKQDVLNHFTTKSQKSIPIDSYKQTFFLPFGKATLDINTDSLNILHHDNIVFLPSKETNELITEFCKDKAYLIKNDFPTYKGDATYFEVKGKSNEKYLYKYYFIECKAIRATIPNTSKNAFKLNILYNKSTANLECNFVFDTVVLQPIDAVNSKNIRPFDVTQKIAPHEAGHILPKN</sequence>
<evidence type="ECO:0000256" key="1">
    <source>
        <dbReference type="SAM" id="SignalP"/>
    </source>
</evidence>
<proteinExistence type="predicted"/>
<protein>
    <recommendedName>
        <fullName evidence="4">GLPGLI family protein</fullName>
    </recommendedName>
</protein>
<feature type="chain" id="PRO_5011528997" description="GLPGLI family protein" evidence="1">
    <location>
        <begin position="24"/>
        <end position="218"/>
    </location>
</feature>
<feature type="signal peptide" evidence="1">
    <location>
        <begin position="1"/>
        <end position="23"/>
    </location>
</feature>
<keyword evidence="3" id="KW-1185">Reference proteome</keyword>
<dbReference type="AlphaFoldDB" id="A0A1G7P667"/>
<dbReference type="RefSeq" id="WP_091157875.1">
    <property type="nucleotide sequence ID" value="NZ_FNAI01000035.1"/>
</dbReference>
<evidence type="ECO:0000313" key="2">
    <source>
        <dbReference type="EMBL" id="SDF81637.1"/>
    </source>
</evidence>
<dbReference type="EMBL" id="FNAI01000035">
    <property type="protein sequence ID" value="SDF81637.1"/>
    <property type="molecule type" value="Genomic_DNA"/>
</dbReference>
<keyword evidence="1" id="KW-0732">Signal</keyword>
<accession>A0A1G7P667</accession>
<gene>
    <name evidence="2" type="ORF">SAMN05216464_1359</name>
</gene>
<dbReference type="Proteomes" id="UP000199072">
    <property type="component" value="Unassembled WGS sequence"/>
</dbReference>
<dbReference type="STRING" id="1391627.SAMN05216464_1359"/>
<name>A0A1G7P667_9SPHI</name>
<organism evidence="2 3">
    <name type="scientific">Mucilaginibacter pineti</name>
    <dbReference type="NCBI Taxonomy" id="1391627"/>
    <lineage>
        <taxon>Bacteria</taxon>
        <taxon>Pseudomonadati</taxon>
        <taxon>Bacteroidota</taxon>
        <taxon>Sphingobacteriia</taxon>
        <taxon>Sphingobacteriales</taxon>
        <taxon>Sphingobacteriaceae</taxon>
        <taxon>Mucilaginibacter</taxon>
    </lineage>
</organism>